<comment type="pathway">
    <text evidence="3">Carbohydrate biosynthesis; gluconeogenesis.</text>
</comment>
<evidence type="ECO:0000313" key="4">
    <source>
        <dbReference type="EMBL" id="ELT44732.1"/>
    </source>
</evidence>
<dbReference type="GO" id="GO:0019563">
    <property type="term" value="P:glycerol catabolic process"/>
    <property type="evidence" value="ECO:0007669"/>
    <property type="project" value="TreeGrafter"/>
</dbReference>
<proteinExistence type="inferred from homology"/>
<dbReference type="GO" id="GO:0046166">
    <property type="term" value="P:glyceraldehyde-3-phosphate biosynthetic process"/>
    <property type="evidence" value="ECO:0007669"/>
    <property type="project" value="TreeGrafter"/>
</dbReference>
<keyword evidence="3" id="KW-0963">Cytoplasm</keyword>
<protein>
    <recommendedName>
        <fullName evidence="3">Triosephosphate isomerase</fullName>
        <ecNumber evidence="3">5.3.1.1</ecNumber>
    </recommendedName>
</protein>
<dbReference type="InterPro" id="IPR000652">
    <property type="entry name" value="Triosephosphate_isomerase"/>
</dbReference>
<comment type="subcellular location">
    <subcellularLocation>
        <location evidence="3">Cytoplasm</location>
    </subcellularLocation>
</comment>
<dbReference type="InterPro" id="IPR013785">
    <property type="entry name" value="Aldolase_TIM"/>
</dbReference>
<comment type="caution">
    <text evidence="4">The sequence shown here is derived from an EMBL/GenBank/DDBJ whole genome shotgun (WGS) entry which is preliminary data.</text>
</comment>
<name>L8TPU0_9MICC</name>
<evidence type="ECO:0000313" key="5">
    <source>
        <dbReference type="Proteomes" id="UP000011189"/>
    </source>
</evidence>
<dbReference type="GO" id="GO:0006096">
    <property type="term" value="P:glycolytic process"/>
    <property type="evidence" value="ECO:0007669"/>
    <property type="project" value="UniProtKB-UniPathway"/>
</dbReference>
<dbReference type="PROSITE" id="PS51440">
    <property type="entry name" value="TIM_2"/>
    <property type="match status" value="1"/>
</dbReference>
<sequence length="71" mass="7403">MCAAIRAELASLFDADVAAKTRLLYGGSVKANNAAAILKERDVDGLLVGGASLDPAEFANIVRFESHLVAD</sequence>
<gene>
    <name evidence="4" type="primary">tpiA</name>
    <name evidence="4" type="ORF">G205_10103</name>
</gene>
<dbReference type="EC" id="5.3.1.1" evidence="3"/>
<comment type="pathway">
    <text evidence="3">Carbohydrate degradation; glycolysis; D-glyceraldehyde 3-phosphate from glycerone phosphate: step 1/1.</text>
</comment>
<reference evidence="5" key="1">
    <citation type="journal article" date="2013" name="Genome Announc.">
        <title>Draft Genome Sequence of the 2-Chloro-4-Nitrophenol-Degrading Bacterium Arthrobacter sp. Strain SJCon.</title>
        <authorList>
            <person name="Vikram S."/>
            <person name="Kumar S."/>
            <person name="Vaidya B."/>
            <person name="Pinnaka A.K."/>
            <person name="Raghava G.P."/>
        </authorList>
    </citation>
    <scope>NUCLEOTIDE SEQUENCE [LARGE SCALE GENOMIC DNA]</scope>
    <source>
        <strain evidence="5">SJCon</strain>
    </source>
</reference>
<dbReference type="UniPathway" id="UPA00109">
    <property type="reaction ID" value="UER00189"/>
</dbReference>
<comment type="similarity">
    <text evidence="1 3">Belongs to the triosephosphate isomerase family.</text>
</comment>
<dbReference type="Proteomes" id="UP000011189">
    <property type="component" value="Unassembled WGS sequence"/>
</dbReference>
<keyword evidence="3" id="KW-0324">Glycolysis</keyword>
<dbReference type="PANTHER" id="PTHR21139:SF42">
    <property type="entry name" value="TRIOSEPHOSPHATE ISOMERASE"/>
    <property type="match status" value="1"/>
</dbReference>
<organism evidence="4 5">
    <name type="scientific">Arthrobacter nitrophenolicus</name>
    <dbReference type="NCBI Taxonomy" id="683150"/>
    <lineage>
        <taxon>Bacteria</taxon>
        <taxon>Bacillati</taxon>
        <taxon>Actinomycetota</taxon>
        <taxon>Actinomycetes</taxon>
        <taxon>Micrococcales</taxon>
        <taxon>Micrococcaceae</taxon>
        <taxon>Arthrobacter</taxon>
    </lineage>
</organism>
<dbReference type="InterPro" id="IPR035990">
    <property type="entry name" value="TIM_sf"/>
</dbReference>
<dbReference type="GO" id="GO:0005829">
    <property type="term" value="C:cytosol"/>
    <property type="evidence" value="ECO:0007669"/>
    <property type="project" value="TreeGrafter"/>
</dbReference>
<keyword evidence="3" id="KW-0312">Gluconeogenesis</keyword>
<dbReference type="UniPathway" id="UPA00138"/>
<comment type="catalytic activity">
    <reaction evidence="3">
        <text>D-glyceraldehyde 3-phosphate = dihydroxyacetone phosphate</text>
        <dbReference type="Rhea" id="RHEA:18585"/>
        <dbReference type="ChEBI" id="CHEBI:57642"/>
        <dbReference type="ChEBI" id="CHEBI:59776"/>
        <dbReference type="EC" id="5.3.1.1"/>
    </reaction>
</comment>
<comment type="subunit">
    <text evidence="3">Homodimer.</text>
</comment>
<dbReference type="PANTHER" id="PTHR21139">
    <property type="entry name" value="TRIOSEPHOSPHATE ISOMERASE"/>
    <property type="match status" value="1"/>
</dbReference>
<keyword evidence="5" id="KW-1185">Reference proteome</keyword>
<dbReference type="GO" id="GO:0006094">
    <property type="term" value="P:gluconeogenesis"/>
    <property type="evidence" value="ECO:0007669"/>
    <property type="project" value="UniProtKB-UniPathway"/>
</dbReference>
<evidence type="ECO:0000256" key="3">
    <source>
        <dbReference type="RuleBase" id="RU363013"/>
    </source>
</evidence>
<evidence type="ECO:0000256" key="1">
    <source>
        <dbReference type="ARBA" id="ARBA00007422"/>
    </source>
</evidence>
<dbReference type="SUPFAM" id="SSF51351">
    <property type="entry name" value="Triosephosphate isomerase (TIM)"/>
    <property type="match status" value="1"/>
</dbReference>
<keyword evidence="2 3" id="KW-0413">Isomerase</keyword>
<dbReference type="GO" id="GO:0004807">
    <property type="term" value="F:triose-phosphate isomerase activity"/>
    <property type="evidence" value="ECO:0007669"/>
    <property type="project" value="UniProtKB-EC"/>
</dbReference>
<dbReference type="EMBL" id="AOFD01000018">
    <property type="protein sequence ID" value="ELT44732.1"/>
    <property type="molecule type" value="Genomic_DNA"/>
</dbReference>
<dbReference type="AlphaFoldDB" id="L8TPU0"/>
<dbReference type="Pfam" id="PF00121">
    <property type="entry name" value="TIM"/>
    <property type="match status" value="1"/>
</dbReference>
<dbReference type="Gene3D" id="3.20.20.70">
    <property type="entry name" value="Aldolase class I"/>
    <property type="match status" value="1"/>
</dbReference>
<evidence type="ECO:0000256" key="2">
    <source>
        <dbReference type="ARBA" id="ARBA00023235"/>
    </source>
</evidence>
<accession>L8TPU0</accession>